<dbReference type="InParanoid" id="A0A067NJG9"/>
<organism evidence="3 4">
    <name type="scientific">Pleurotus ostreatus (strain PC15)</name>
    <name type="common">Oyster mushroom</name>
    <dbReference type="NCBI Taxonomy" id="1137138"/>
    <lineage>
        <taxon>Eukaryota</taxon>
        <taxon>Fungi</taxon>
        <taxon>Dikarya</taxon>
        <taxon>Basidiomycota</taxon>
        <taxon>Agaricomycotina</taxon>
        <taxon>Agaricomycetes</taxon>
        <taxon>Agaricomycetidae</taxon>
        <taxon>Agaricales</taxon>
        <taxon>Pleurotineae</taxon>
        <taxon>Pleurotaceae</taxon>
        <taxon>Pleurotus</taxon>
    </lineage>
</organism>
<protein>
    <recommendedName>
        <fullName evidence="2">TRIP4/RQT4 C2HC5-type zinc finger domain-containing protein</fullName>
    </recommendedName>
</protein>
<dbReference type="Proteomes" id="UP000027073">
    <property type="component" value="Unassembled WGS sequence"/>
</dbReference>
<evidence type="ECO:0000313" key="3">
    <source>
        <dbReference type="EMBL" id="KDQ27155.1"/>
    </source>
</evidence>
<feature type="compositionally biased region" description="Basic and acidic residues" evidence="1">
    <location>
        <begin position="197"/>
        <end position="209"/>
    </location>
</feature>
<dbReference type="HOGENOM" id="CLU_059976_0_0_1"/>
<proteinExistence type="predicted"/>
<dbReference type="InterPro" id="IPR009349">
    <property type="entry name" value="TRIP4/RQT4_C2HC5_Znf"/>
</dbReference>
<dbReference type="STRING" id="1137138.A0A067NJG9"/>
<dbReference type="VEuPathDB" id="FungiDB:PLEOSDRAFT_1044202"/>
<feature type="region of interest" description="Disordered" evidence="1">
    <location>
        <begin position="135"/>
        <end position="229"/>
    </location>
</feature>
<dbReference type="EMBL" id="KL198009">
    <property type="protein sequence ID" value="KDQ27155.1"/>
    <property type="molecule type" value="Genomic_DNA"/>
</dbReference>
<feature type="domain" description="TRIP4/RQT4 C2HC5-type zinc finger" evidence="2">
    <location>
        <begin position="66"/>
        <end position="112"/>
    </location>
</feature>
<dbReference type="GO" id="GO:0005634">
    <property type="term" value="C:nucleus"/>
    <property type="evidence" value="ECO:0007669"/>
    <property type="project" value="InterPro"/>
</dbReference>
<dbReference type="AlphaFoldDB" id="A0A067NJG9"/>
<sequence>MAAKTPWSKSSVPSDRIKPSHVQTAPSKRRGGGAAQPTKSKAIVQLESLLKHLREYTGREKDLKGGCFCQAADHQLSPYTPICRTCGLILCSLNQPYWACPHCHTGLLPTPATREAIITRLESQIEETAAREVEEQRRAEEEARQAAGAFPTLSANPSTSSLRPSTNEPHKVLSLNSKTKKVIVSYNSSPATSRPASRADVENKEEVVRRVPPPPAEVSYARQAPDPARPWVNLSIDPIIYLPSPNAQSGSGGPGSSRRKKGKQQATNNNVAS</sequence>
<dbReference type="GO" id="GO:0008270">
    <property type="term" value="F:zinc ion binding"/>
    <property type="evidence" value="ECO:0007669"/>
    <property type="project" value="InterPro"/>
</dbReference>
<dbReference type="GO" id="GO:0072344">
    <property type="term" value="P:rescue of stalled ribosome"/>
    <property type="evidence" value="ECO:0007669"/>
    <property type="project" value="InterPro"/>
</dbReference>
<reference evidence="4" key="1">
    <citation type="journal article" date="2014" name="Proc. Natl. Acad. Sci. U.S.A.">
        <title>Extensive sampling of basidiomycete genomes demonstrates inadequacy of the white-rot/brown-rot paradigm for wood decay fungi.</title>
        <authorList>
            <person name="Riley R."/>
            <person name="Salamov A.A."/>
            <person name="Brown D.W."/>
            <person name="Nagy L.G."/>
            <person name="Floudas D."/>
            <person name="Held B.W."/>
            <person name="Levasseur A."/>
            <person name="Lombard V."/>
            <person name="Morin E."/>
            <person name="Otillar R."/>
            <person name="Lindquist E.A."/>
            <person name="Sun H."/>
            <person name="LaButti K.M."/>
            <person name="Schmutz J."/>
            <person name="Jabbour D."/>
            <person name="Luo H."/>
            <person name="Baker S.E."/>
            <person name="Pisabarro A.G."/>
            <person name="Walton J.D."/>
            <person name="Blanchette R.A."/>
            <person name="Henrissat B."/>
            <person name="Martin F."/>
            <person name="Cullen D."/>
            <person name="Hibbett D.S."/>
            <person name="Grigoriev I.V."/>
        </authorList>
    </citation>
    <scope>NUCLEOTIDE SEQUENCE [LARGE SCALE GENOMIC DNA]</scope>
    <source>
        <strain evidence="4">PC15</strain>
    </source>
</reference>
<feature type="region of interest" description="Disordered" evidence="1">
    <location>
        <begin position="242"/>
        <end position="273"/>
    </location>
</feature>
<accession>A0A067NJG9</accession>
<dbReference type="GO" id="GO:0180022">
    <property type="term" value="C:RQC-trigger complex"/>
    <property type="evidence" value="ECO:0007669"/>
    <property type="project" value="InterPro"/>
</dbReference>
<feature type="compositionally biased region" description="Polar residues" evidence="1">
    <location>
        <begin position="153"/>
        <end position="167"/>
    </location>
</feature>
<feature type="compositionally biased region" description="Polar residues" evidence="1">
    <location>
        <begin position="264"/>
        <end position="273"/>
    </location>
</feature>
<dbReference type="OrthoDB" id="338816at2759"/>
<evidence type="ECO:0000313" key="4">
    <source>
        <dbReference type="Proteomes" id="UP000027073"/>
    </source>
</evidence>
<dbReference type="Pfam" id="PF06221">
    <property type="entry name" value="zf-C2HC5"/>
    <property type="match status" value="1"/>
</dbReference>
<feature type="region of interest" description="Disordered" evidence="1">
    <location>
        <begin position="1"/>
        <end position="39"/>
    </location>
</feature>
<feature type="compositionally biased region" description="Basic and acidic residues" evidence="1">
    <location>
        <begin position="135"/>
        <end position="144"/>
    </location>
</feature>
<evidence type="ECO:0000259" key="2">
    <source>
        <dbReference type="Pfam" id="PF06221"/>
    </source>
</evidence>
<evidence type="ECO:0000256" key="1">
    <source>
        <dbReference type="SAM" id="MobiDB-lite"/>
    </source>
</evidence>
<name>A0A067NJG9_PLEO1</name>
<gene>
    <name evidence="3" type="ORF">PLEOSDRAFT_1044202</name>
</gene>